<organism evidence="1 2">
    <name type="scientific">Bradyrhizobium zhengyangense</name>
    <dbReference type="NCBI Taxonomy" id="2911009"/>
    <lineage>
        <taxon>Bacteria</taxon>
        <taxon>Pseudomonadati</taxon>
        <taxon>Pseudomonadota</taxon>
        <taxon>Alphaproteobacteria</taxon>
        <taxon>Hyphomicrobiales</taxon>
        <taxon>Nitrobacteraceae</taxon>
        <taxon>Bradyrhizobium</taxon>
    </lineage>
</organism>
<accession>A0ABS9M2A9</accession>
<sequence length="85" mass="9305">MRLPLIAKHFSGHLSIFFQVTIPFIDLDQLRVFTSAINCCGPDEKERTSEKLNWSLPRTAIRAAASARAQAVGRGGSAQDAHPLT</sequence>
<comment type="caution">
    <text evidence="1">The sequence shown here is derived from an EMBL/GenBank/DDBJ whole genome shotgun (WGS) entry which is preliminary data.</text>
</comment>
<dbReference type="Proteomes" id="UP001139012">
    <property type="component" value="Unassembled WGS sequence"/>
</dbReference>
<evidence type="ECO:0000313" key="1">
    <source>
        <dbReference type="EMBL" id="MCG2673393.1"/>
    </source>
</evidence>
<protein>
    <submittedName>
        <fullName evidence="1">Uncharacterized protein</fullName>
    </submittedName>
</protein>
<dbReference type="EMBL" id="JAKLUA010000053">
    <property type="protein sequence ID" value="MCG2673393.1"/>
    <property type="molecule type" value="Genomic_DNA"/>
</dbReference>
<proteinExistence type="predicted"/>
<evidence type="ECO:0000313" key="2">
    <source>
        <dbReference type="Proteomes" id="UP001139012"/>
    </source>
</evidence>
<gene>
    <name evidence="1" type="ORF">L6637_41765</name>
</gene>
<reference evidence="1" key="1">
    <citation type="submission" date="2022-01" db="EMBL/GenBank/DDBJ databases">
        <title>Genome sequnece data of strain Bradyrhizobium sp. nov.</title>
        <authorList>
            <person name="Zhang J."/>
        </authorList>
    </citation>
    <scope>NUCLEOTIDE SEQUENCE</scope>
    <source>
        <strain evidence="1">WYCCWR 12774</strain>
    </source>
</reference>
<keyword evidence="2" id="KW-1185">Reference proteome</keyword>
<name>A0ABS9M2A9_9BRAD</name>